<gene>
    <name evidence="2" type="ORF">R9Z33_02305</name>
</gene>
<dbReference type="PROSITE" id="PS51257">
    <property type="entry name" value="PROKAR_LIPOPROTEIN"/>
    <property type="match status" value="1"/>
</dbReference>
<dbReference type="SUPFAM" id="SSF159594">
    <property type="entry name" value="XCC0632-like"/>
    <property type="match status" value="1"/>
</dbReference>
<proteinExistence type="predicted"/>
<protein>
    <submittedName>
        <fullName evidence="2">ABC-type transport auxiliary lipoprotein family protein</fullName>
    </submittedName>
</protein>
<dbReference type="EMBL" id="CP137852">
    <property type="protein sequence ID" value="WPB85717.1"/>
    <property type="molecule type" value="Genomic_DNA"/>
</dbReference>
<evidence type="ECO:0000259" key="1">
    <source>
        <dbReference type="Pfam" id="PF03886"/>
    </source>
</evidence>
<accession>A0ABZ0PJQ9</accession>
<keyword evidence="3" id="KW-1185">Reference proteome</keyword>
<dbReference type="Gene3D" id="3.40.50.10610">
    <property type="entry name" value="ABC-type transport auxiliary lipoprotein component"/>
    <property type="match status" value="1"/>
</dbReference>
<reference evidence="2 3" key="1">
    <citation type="submission" date="2023-11" db="EMBL/GenBank/DDBJ databases">
        <title>Arctic aerobic anoxygenic photoheterotroph Sediminicoccus rosea KRV36 adapts its photosynthesis to long days of polar summer.</title>
        <authorList>
            <person name="Tomasch J."/>
            <person name="Kopejtka K."/>
            <person name="Bily T."/>
            <person name="Gardiner A.T."/>
            <person name="Gardian Z."/>
            <person name="Shivaramu S."/>
            <person name="Koblizek M."/>
            <person name="Engelhardt F."/>
            <person name="Kaftan D."/>
        </authorList>
    </citation>
    <scope>NUCLEOTIDE SEQUENCE [LARGE SCALE GENOMIC DNA]</scope>
    <source>
        <strain evidence="2 3">R-30</strain>
    </source>
</reference>
<sequence length="199" mass="21372">MNRRLVLGLPLLAAGCSVLPDRPFIESQRFTLSPRREGPPGRRLRHALLLRSMRAAPGMEQRGLRRVRSEGRVEVAPYEEWLAPPGELAELALRQWLVASGRFTAVTAPGSRLATFLVLETELVALQVEPDGARAAVAALLLGQAEGLGDARVLGQTLVEGRSPVALEADAPQRAGAMQAALGQAFAQLESWIVSNVSV</sequence>
<dbReference type="Proteomes" id="UP001305521">
    <property type="component" value="Chromosome"/>
</dbReference>
<dbReference type="InterPro" id="IPR005586">
    <property type="entry name" value="ABC_trans_aux"/>
</dbReference>
<evidence type="ECO:0000313" key="2">
    <source>
        <dbReference type="EMBL" id="WPB85717.1"/>
    </source>
</evidence>
<organism evidence="2 3">
    <name type="scientific">Sediminicoccus rosea</name>
    <dbReference type="NCBI Taxonomy" id="1225128"/>
    <lineage>
        <taxon>Bacteria</taxon>
        <taxon>Pseudomonadati</taxon>
        <taxon>Pseudomonadota</taxon>
        <taxon>Alphaproteobacteria</taxon>
        <taxon>Acetobacterales</taxon>
        <taxon>Roseomonadaceae</taxon>
        <taxon>Sediminicoccus</taxon>
    </lineage>
</organism>
<name>A0ABZ0PJQ9_9PROT</name>
<dbReference type="Pfam" id="PF03886">
    <property type="entry name" value="ABC_trans_aux"/>
    <property type="match status" value="1"/>
</dbReference>
<keyword evidence="2" id="KW-0449">Lipoprotein</keyword>
<feature type="domain" description="ABC-type transport auxiliary lipoprotein component" evidence="1">
    <location>
        <begin position="31"/>
        <end position="190"/>
    </location>
</feature>
<evidence type="ECO:0000313" key="3">
    <source>
        <dbReference type="Proteomes" id="UP001305521"/>
    </source>
</evidence>
<dbReference type="RefSeq" id="WP_318649695.1">
    <property type="nucleotide sequence ID" value="NZ_CP137852.1"/>
</dbReference>